<evidence type="ECO:0000259" key="1">
    <source>
        <dbReference type="Pfam" id="PF03118"/>
    </source>
</evidence>
<comment type="caution">
    <text evidence="2">The sequence shown here is derived from an EMBL/GenBank/DDBJ whole genome shotgun (WGS) entry which is preliminary data.</text>
</comment>
<reference evidence="3" key="1">
    <citation type="journal article" date="2021" name="ISME J.">
        <title>Evolutionary origin and ecological implication of a unique nif island in free-living Bradyrhizobium lineages.</title>
        <authorList>
            <person name="Tao J."/>
        </authorList>
    </citation>
    <scope>NUCLEOTIDE SEQUENCE [LARGE SCALE GENOMIC DNA]</scope>
    <source>
        <strain evidence="3">SZCCT0094</strain>
    </source>
</reference>
<accession>A0ABS5G561</accession>
<evidence type="ECO:0000313" key="3">
    <source>
        <dbReference type="Proteomes" id="UP001314635"/>
    </source>
</evidence>
<dbReference type="Pfam" id="PF03118">
    <property type="entry name" value="RNA_pol_A_CTD"/>
    <property type="match status" value="1"/>
</dbReference>
<dbReference type="InterPro" id="IPR011260">
    <property type="entry name" value="RNAP_asu_C"/>
</dbReference>
<dbReference type="Gene3D" id="1.10.150.20">
    <property type="entry name" value="5' to 3' exonuclease, C-terminal subdomain"/>
    <property type="match status" value="1"/>
</dbReference>
<name>A0ABS5G561_9BRAD</name>
<evidence type="ECO:0000313" key="2">
    <source>
        <dbReference type="EMBL" id="MBR1136452.1"/>
    </source>
</evidence>
<dbReference type="EMBL" id="JAFCLK010000010">
    <property type="protein sequence ID" value="MBR1136452.1"/>
    <property type="molecule type" value="Genomic_DNA"/>
</dbReference>
<sequence length="88" mass="9514">MIDPSPELPDDTPILNVELPLRVREALVAAGLTTIGEIRETPDKEILRIQHLGTSSLALLRKTLGLPSSVGVRGDAVPMPTKAEDRNH</sequence>
<protein>
    <recommendedName>
        <fullName evidence="1">RNA polymerase alpha subunit C-terminal domain-containing protein</fullName>
    </recommendedName>
</protein>
<dbReference type="Proteomes" id="UP001314635">
    <property type="component" value="Unassembled WGS sequence"/>
</dbReference>
<keyword evidence="3" id="KW-1185">Reference proteome</keyword>
<organism evidence="2 3">
    <name type="scientific">Bradyrhizobium denitrificans</name>
    <dbReference type="NCBI Taxonomy" id="2734912"/>
    <lineage>
        <taxon>Bacteria</taxon>
        <taxon>Pseudomonadati</taxon>
        <taxon>Pseudomonadota</taxon>
        <taxon>Alphaproteobacteria</taxon>
        <taxon>Hyphomicrobiales</taxon>
        <taxon>Nitrobacteraceae</taxon>
        <taxon>Bradyrhizobium</taxon>
    </lineage>
</organism>
<dbReference type="RefSeq" id="WP_012041817.1">
    <property type="nucleotide sequence ID" value="NZ_JAFCLK010000010.1"/>
</dbReference>
<feature type="domain" description="RNA polymerase alpha subunit C-terminal" evidence="1">
    <location>
        <begin position="11"/>
        <end position="62"/>
    </location>
</feature>
<gene>
    <name evidence="2" type="ORF">JQ619_11795</name>
</gene>
<dbReference type="SUPFAM" id="SSF47789">
    <property type="entry name" value="C-terminal domain of RNA polymerase alpha subunit"/>
    <property type="match status" value="1"/>
</dbReference>
<proteinExistence type="predicted"/>